<organism evidence="1">
    <name type="scientific">marine sediment metagenome</name>
    <dbReference type="NCBI Taxonomy" id="412755"/>
    <lineage>
        <taxon>unclassified sequences</taxon>
        <taxon>metagenomes</taxon>
        <taxon>ecological metagenomes</taxon>
    </lineage>
</organism>
<gene>
    <name evidence="1" type="ORF">LCGC14_2287420</name>
</gene>
<protein>
    <recommendedName>
        <fullName evidence="2">Helix-turn-helix type 11 domain-containing protein</fullName>
    </recommendedName>
</protein>
<proteinExistence type="predicted"/>
<name>A0A0F9F4V3_9ZZZZ</name>
<reference evidence="1" key="1">
    <citation type="journal article" date="2015" name="Nature">
        <title>Complex archaea that bridge the gap between prokaryotes and eukaryotes.</title>
        <authorList>
            <person name="Spang A."/>
            <person name="Saw J.H."/>
            <person name="Jorgensen S.L."/>
            <person name="Zaremba-Niedzwiedzka K."/>
            <person name="Martijn J."/>
            <person name="Lind A.E."/>
            <person name="van Eijk R."/>
            <person name="Schleper C."/>
            <person name="Guy L."/>
            <person name="Ettema T.J."/>
        </authorList>
    </citation>
    <scope>NUCLEOTIDE SEQUENCE</scope>
</reference>
<accession>A0A0F9F4V3</accession>
<evidence type="ECO:0000313" key="1">
    <source>
        <dbReference type="EMBL" id="KKL52245.1"/>
    </source>
</evidence>
<evidence type="ECO:0008006" key="2">
    <source>
        <dbReference type="Google" id="ProtNLM"/>
    </source>
</evidence>
<dbReference type="AlphaFoldDB" id="A0A0F9F4V3"/>
<dbReference type="EMBL" id="LAZR01031964">
    <property type="protein sequence ID" value="KKL52245.1"/>
    <property type="molecule type" value="Genomic_DNA"/>
</dbReference>
<comment type="caution">
    <text evidence="1">The sequence shown here is derived from an EMBL/GenBank/DDBJ whole genome shotgun (WGS) entry which is preliminary data.</text>
</comment>
<sequence>MNNMVNKVINALEKNSEGLSITELVKVTKLKRCQVRIEIALLLGAKKIKERQIGMAKLYTLK</sequence>